<name>A0A0E9NEM2_SAICN</name>
<reference evidence="1 2" key="3">
    <citation type="journal article" date="2015" name="Genome Announc.">
        <title>Draft Genome Sequence of the Archiascomycetous Yeast Saitoella complicata.</title>
        <authorList>
            <person name="Yamauchi K."/>
            <person name="Kondo S."/>
            <person name="Hamamoto M."/>
            <person name="Takahashi Y."/>
            <person name="Ogura Y."/>
            <person name="Hayashi T."/>
            <person name="Nishida H."/>
        </authorList>
    </citation>
    <scope>NUCLEOTIDE SEQUENCE [LARGE SCALE GENOMIC DNA]</scope>
    <source>
        <strain evidence="1 2">NRRL Y-17804</strain>
    </source>
</reference>
<dbReference type="Proteomes" id="UP000033140">
    <property type="component" value="Unassembled WGS sequence"/>
</dbReference>
<organism evidence="1 2">
    <name type="scientific">Saitoella complicata (strain BCRC 22490 / CBS 7301 / JCM 7358 / NBRC 10748 / NRRL Y-17804)</name>
    <dbReference type="NCBI Taxonomy" id="698492"/>
    <lineage>
        <taxon>Eukaryota</taxon>
        <taxon>Fungi</taxon>
        <taxon>Dikarya</taxon>
        <taxon>Ascomycota</taxon>
        <taxon>Taphrinomycotina</taxon>
        <taxon>Taphrinomycotina incertae sedis</taxon>
        <taxon>Saitoella</taxon>
    </lineage>
</organism>
<dbReference type="AlphaFoldDB" id="A0A0E9NEM2"/>
<gene>
    <name evidence="1" type="ORF">G7K_2472-t1</name>
</gene>
<protein>
    <submittedName>
        <fullName evidence="1">Uncharacterized protein</fullName>
    </submittedName>
</protein>
<dbReference type="Gene3D" id="3.30.40.10">
    <property type="entry name" value="Zinc/RING finger domain, C3HC4 (zinc finger)"/>
    <property type="match status" value="1"/>
</dbReference>
<reference evidence="1 2" key="2">
    <citation type="journal article" date="2014" name="J. Gen. Appl. Microbiol.">
        <title>The early diverging ascomycetous budding yeast Saitoella complicata has three histone deacetylases belonging to the Clr6, Hos2, and Rpd3 lineages.</title>
        <authorList>
            <person name="Nishida H."/>
            <person name="Matsumoto T."/>
            <person name="Kondo S."/>
            <person name="Hamamoto M."/>
            <person name="Yoshikawa H."/>
        </authorList>
    </citation>
    <scope>NUCLEOTIDE SEQUENCE [LARGE SCALE GENOMIC DNA]</scope>
    <source>
        <strain evidence="1 2">NRRL Y-17804</strain>
    </source>
</reference>
<keyword evidence="2" id="KW-1185">Reference proteome</keyword>
<evidence type="ECO:0000313" key="2">
    <source>
        <dbReference type="Proteomes" id="UP000033140"/>
    </source>
</evidence>
<evidence type="ECO:0000313" key="1">
    <source>
        <dbReference type="EMBL" id="GAO48294.1"/>
    </source>
</evidence>
<proteinExistence type="predicted"/>
<sequence>MQTQTIVLPSSTPLDVVPTKPDSEELLSQAHDGTDADAQTYFEYKTINYAKAKQKDRACRQSGCPELSIRKAAIVHLARILICEFEAASNNQQQQLRWSFLFTLFPLGNEDKNVQYELVGRILGKDMAEDVNDIVQCTNCKAWAHHDCVLADSKVGKKKLSEKPHQKLRGG</sequence>
<comment type="caution">
    <text evidence="1">The sequence shown here is derived from an EMBL/GenBank/DDBJ whole genome shotgun (WGS) entry which is preliminary data.</text>
</comment>
<dbReference type="STRING" id="698492.A0A0E9NEM2"/>
<dbReference type="InterPro" id="IPR013083">
    <property type="entry name" value="Znf_RING/FYVE/PHD"/>
</dbReference>
<reference evidence="1 2" key="1">
    <citation type="journal article" date="2011" name="J. Gen. Appl. Microbiol.">
        <title>Draft genome sequencing of the enigmatic yeast Saitoella complicata.</title>
        <authorList>
            <person name="Nishida H."/>
            <person name="Hamamoto M."/>
            <person name="Sugiyama J."/>
        </authorList>
    </citation>
    <scope>NUCLEOTIDE SEQUENCE [LARGE SCALE GENOMIC DNA]</scope>
    <source>
        <strain evidence="1 2">NRRL Y-17804</strain>
    </source>
</reference>
<accession>A0A0E9NEM2</accession>
<dbReference type="EMBL" id="BACD03000014">
    <property type="protein sequence ID" value="GAO48294.1"/>
    <property type="molecule type" value="Genomic_DNA"/>
</dbReference>